<name>A0AAV0JUC4_9ROSI</name>
<dbReference type="Proteomes" id="UP001154282">
    <property type="component" value="Unassembled WGS sequence"/>
</dbReference>
<evidence type="ECO:0008006" key="3">
    <source>
        <dbReference type="Google" id="ProtNLM"/>
    </source>
</evidence>
<keyword evidence="2" id="KW-1185">Reference proteome</keyword>
<sequence length="93" mass="10191">MVELWVSSCHNGSVHEEVRGSCFAETDNMGMEYIKPRLDQVKVVAVTCLGITSSLLTGKKFDVCIMDEAGQITLMALNPDRAVVFINTDMHAA</sequence>
<gene>
    <name evidence="1" type="ORF">LITE_LOCUS15767</name>
</gene>
<evidence type="ECO:0000313" key="2">
    <source>
        <dbReference type="Proteomes" id="UP001154282"/>
    </source>
</evidence>
<dbReference type="Gene3D" id="3.40.50.300">
    <property type="entry name" value="P-loop containing nucleotide triphosphate hydrolases"/>
    <property type="match status" value="1"/>
</dbReference>
<comment type="caution">
    <text evidence="1">The sequence shown here is derived from an EMBL/GenBank/DDBJ whole genome shotgun (WGS) entry which is preliminary data.</text>
</comment>
<reference evidence="1" key="1">
    <citation type="submission" date="2022-08" db="EMBL/GenBank/DDBJ databases">
        <authorList>
            <person name="Gutierrez-Valencia J."/>
        </authorList>
    </citation>
    <scope>NUCLEOTIDE SEQUENCE</scope>
</reference>
<evidence type="ECO:0000313" key="1">
    <source>
        <dbReference type="EMBL" id="CAI0412990.1"/>
    </source>
</evidence>
<dbReference type="EMBL" id="CAMGYJ010000005">
    <property type="protein sequence ID" value="CAI0412990.1"/>
    <property type="molecule type" value="Genomic_DNA"/>
</dbReference>
<dbReference type="InterPro" id="IPR027417">
    <property type="entry name" value="P-loop_NTPase"/>
</dbReference>
<dbReference type="AlphaFoldDB" id="A0AAV0JUC4"/>
<protein>
    <recommendedName>
        <fullName evidence="3">RNA helicase</fullName>
    </recommendedName>
</protein>
<accession>A0AAV0JUC4</accession>
<organism evidence="1 2">
    <name type="scientific">Linum tenue</name>
    <dbReference type="NCBI Taxonomy" id="586396"/>
    <lineage>
        <taxon>Eukaryota</taxon>
        <taxon>Viridiplantae</taxon>
        <taxon>Streptophyta</taxon>
        <taxon>Embryophyta</taxon>
        <taxon>Tracheophyta</taxon>
        <taxon>Spermatophyta</taxon>
        <taxon>Magnoliopsida</taxon>
        <taxon>eudicotyledons</taxon>
        <taxon>Gunneridae</taxon>
        <taxon>Pentapetalae</taxon>
        <taxon>rosids</taxon>
        <taxon>fabids</taxon>
        <taxon>Malpighiales</taxon>
        <taxon>Linaceae</taxon>
        <taxon>Linum</taxon>
    </lineage>
</organism>
<proteinExistence type="predicted"/>